<evidence type="ECO:0000313" key="2">
    <source>
        <dbReference type="EMBL" id="KAF4735041.1"/>
    </source>
</evidence>
<comment type="caution">
    <text evidence="3">The sequence shown here is derived from an EMBL/GenBank/DDBJ whole genome shotgun (WGS) entry which is preliminary data.</text>
</comment>
<accession>A0A7J6T6G7</accession>
<feature type="signal peptide" evidence="1">
    <location>
        <begin position="1"/>
        <end position="28"/>
    </location>
</feature>
<evidence type="ECO:0000256" key="1">
    <source>
        <dbReference type="SAM" id="SignalP"/>
    </source>
</evidence>
<dbReference type="EMBL" id="JABANO010013340">
    <property type="protein sequence ID" value="KAF4740322.1"/>
    <property type="molecule type" value="Genomic_DNA"/>
</dbReference>
<evidence type="ECO:0000313" key="3">
    <source>
        <dbReference type="EMBL" id="KAF4740322.1"/>
    </source>
</evidence>
<organism evidence="3 4">
    <name type="scientific">Perkinsus olseni</name>
    <name type="common">Perkinsus atlanticus</name>
    <dbReference type="NCBI Taxonomy" id="32597"/>
    <lineage>
        <taxon>Eukaryota</taxon>
        <taxon>Sar</taxon>
        <taxon>Alveolata</taxon>
        <taxon>Perkinsozoa</taxon>
        <taxon>Perkinsea</taxon>
        <taxon>Perkinsida</taxon>
        <taxon>Perkinsidae</taxon>
        <taxon>Perkinsus</taxon>
    </lineage>
</organism>
<dbReference type="AlphaFoldDB" id="A0A7J6T6G7"/>
<dbReference type="Proteomes" id="UP000574390">
    <property type="component" value="Unassembled WGS sequence"/>
</dbReference>
<feature type="chain" id="PRO_5036400754" evidence="1">
    <location>
        <begin position="29"/>
        <end position="239"/>
    </location>
</feature>
<evidence type="ECO:0000313" key="4">
    <source>
        <dbReference type="Proteomes" id="UP000553632"/>
    </source>
</evidence>
<proteinExistence type="predicted"/>
<name>A0A7J6T6G7_PEROL</name>
<dbReference type="EMBL" id="JABANM010013013">
    <property type="protein sequence ID" value="KAF4735041.1"/>
    <property type="molecule type" value="Genomic_DNA"/>
</dbReference>
<keyword evidence="4" id="KW-1185">Reference proteome</keyword>
<gene>
    <name evidence="2" type="ORF">FOZ62_015310</name>
    <name evidence="3" type="ORF">FOZ63_016084</name>
</gene>
<protein>
    <submittedName>
        <fullName evidence="3">Uncharacterized protein</fullName>
    </submittedName>
</protein>
<evidence type="ECO:0000313" key="5">
    <source>
        <dbReference type="Proteomes" id="UP000574390"/>
    </source>
</evidence>
<dbReference type="Proteomes" id="UP000553632">
    <property type="component" value="Unassembled WGS sequence"/>
</dbReference>
<keyword evidence="1" id="KW-0732">Signal</keyword>
<reference evidence="4 5" key="1">
    <citation type="submission" date="2020-04" db="EMBL/GenBank/DDBJ databases">
        <title>Perkinsus olseni comparative genomics.</title>
        <authorList>
            <person name="Bogema D.R."/>
        </authorList>
    </citation>
    <scope>NUCLEOTIDE SEQUENCE [LARGE SCALE GENOMIC DNA]</scope>
    <source>
        <strain evidence="2">ATCC PRA-205</strain>
        <strain evidence="3 4">ATCC PRA-207</strain>
    </source>
</reference>
<sequence length="239" mass="26518">MPRTLSFTSVAVVVVMVDLSGLHVYALAGGHQRSPSSSPRTRATCMTEEKSDSSGVLCLFHHPETPDNIRMSFRLHEDGIRAEKLQCPGVLYTGLSDGVVEATHATPDEYRINFADPLLGVDSDAHKHDDRRCERVEEILRQATAREDTPASGDSFNDLYKGICMLYESHANTFVTEEKFDDFGVACIFHHEDPPEVHTLGFRVNEDGIQAEKLECPKIVYTGLSNGMVEATHDQIRIG</sequence>